<organism evidence="1 2">
    <name type="scientific">Labeo rohita</name>
    <name type="common">Indian major carp</name>
    <name type="synonym">Cyprinus rohita</name>
    <dbReference type="NCBI Taxonomy" id="84645"/>
    <lineage>
        <taxon>Eukaryota</taxon>
        <taxon>Metazoa</taxon>
        <taxon>Chordata</taxon>
        <taxon>Craniata</taxon>
        <taxon>Vertebrata</taxon>
        <taxon>Euteleostomi</taxon>
        <taxon>Actinopterygii</taxon>
        <taxon>Neopterygii</taxon>
        <taxon>Teleostei</taxon>
        <taxon>Ostariophysi</taxon>
        <taxon>Cypriniformes</taxon>
        <taxon>Cyprinidae</taxon>
        <taxon>Labeoninae</taxon>
        <taxon>Labeonini</taxon>
        <taxon>Labeo</taxon>
    </lineage>
</organism>
<name>A0ABQ8L4B4_LABRO</name>
<accession>A0ABQ8L4B4</accession>
<keyword evidence="1" id="KW-0675">Receptor</keyword>
<keyword evidence="2" id="KW-1185">Reference proteome</keyword>
<evidence type="ECO:0000313" key="1">
    <source>
        <dbReference type="EMBL" id="KAI2645016.1"/>
    </source>
</evidence>
<protein>
    <submittedName>
        <fullName evidence="1">Alpha-1A adrenergic receptor</fullName>
    </submittedName>
</protein>
<sequence>MYSFDIKYRVGKTNVDVDGLSRRPQEPLKETIQIDERIASLLSKAECAATEFKKLGQEEIKGVCLRHSVSCEMHTPQQCGGRLVGKQRYPNSGCGDVTL</sequence>
<comment type="caution">
    <text evidence="1">The sequence shown here is derived from an EMBL/GenBank/DDBJ whole genome shotgun (WGS) entry which is preliminary data.</text>
</comment>
<proteinExistence type="predicted"/>
<reference evidence="1 2" key="1">
    <citation type="submission" date="2022-01" db="EMBL/GenBank/DDBJ databases">
        <title>A high-quality chromosome-level genome assembly of rohu carp, Labeo rohita.</title>
        <authorList>
            <person name="Arick M.A. II"/>
            <person name="Hsu C.-Y."/>
            <person name="Magbanua Z."/>
            <person name="Pechanova O."/>
            <person name="Grover C."/>
            <person name="Miller E."/>
            <person name="Thrash A."/>
            <person name="Ezzel L."/>
            <person name="Alam S."/>
            <person name="Benzie J."/>
            <person name="Hamilton M."/>
            <person name="Karsi A."/>
            <person name="Lawrence M.L."/>
            <person name="Peterson D.G."/>
        </authorList>
    </citation>
    <scope>NUCLEOTIDE SEQUENCE [LARGE SCALE GENOMIC DNA]</scope>
    <source>
        <strain evidence="2">BAU-BD-2019</strain>
        <tissue evidence="1">Blood</tissue>
    </source>
</reference>
<evidence type="ECO:0000313" key="2">
    <source>
        <dbReference type="Proteomes" id="UP000830375"/>
    </source>
</evidence>
<gene>
    <name evidence="1" type="ORF">H4Q32_030018</name>
</gene>
<dbReference type="EMBL" id="JACTAM010002351">
    <property type="protein sequence ID" value="KAI2645016.1"/>
    <property type="molecule type" value="Genomic_DNA"/>
</dbReference>
<dbReference type="Proteomes" id="UP000830375">
    <property type="component" value="Unassembled WGS sequence"/>
</dbReference>